<organism evidence="1 2">
    <name type="scientific">Streptomyces lavendulae subsp. lavendulae</name>
    <dbReference type="NCBI Taxonomy" id="58340"/>
    <lineage>
        <taxon>Bacteria</taxon>
        <taxon>Bacillati</taxon>
        <taxon>Actinomycetota</taxon>
        <taxon>Actinomycetes</taxon>
        <taxon>Kitasatosporales</taxon>
        <taxon>Streptomycetaceae</taxon>
        <taxon>Streptomyces</taxon>
    </lineage>
</organism>
<name>A0A2K8PDW0_STRLA</name>
<dbReference type="InterPro" id="IPR038740">
    <property type="entry name" value="BioF2-like_GNAT_dom"/>
</dbReference>
<dbReference type="SUPFAM" id="SSF55729">
    <property type="entry name" value="Acyl-CoA N-acyltransferases (Nat)"/>
    <property type="match status" value="1"/>
</dbReference>
<dbReference type="Proteomes" id="UP000231791">
    <property type="component" value="Chromosome"/>
</dbReference>
<dbReference type="InterPro" id="IPR000182">
    <property type="entry name" value="GNAT_dom"/>
</dbReference>
<dbReference type="Pfam" id="PF13480">
    <property type="entry name" value="Acetyltransf_6"/>
    <property type="match status" value="1"/>
</dbReference>
<protein>
    <submittedName>
        <fullName evidence="1">Uncharacterized protein</fullName>
    </submittedName>
</protein>
<dbReference type="Gene3D" id="3.40.630.30">
    <property type="match status" value="1"/>
</dbReference>
<dbReference type="AlphaFoldDB" id="A0A2K8PDW0"/>
<accession>A0A2K8PDW0</accession>
<gene>
    <name evidence="1" type="ORF">SLAV_12255</name>
</gene>
<dbReference type="KEGG" id="slx:SLAV_12255"/>
<dbReference type="EMBL" id="CP024985">
    <property type="protein sequence ID" value="ATZ24310.1"/>
    <property type="molecule type" value="Genomic_DNA"/>
</dbReference>
<keyword evidence="2" id="KW-1185">Reference proteome</keyword>
<dbReference type="PROSITE" id="PS51186">
    <property type="entry name" value="GNAT"/>
    <property type="match status" value="1"/>
</dbReference>
<sequence>MTMDQDELLKVRDRYDAEMRRDAVPDAANARVERVGAVVRQTVPGLGWNGVLWSDLDADTADAEIAAQVAHFRAHADAGGDGEFEWKLYSHDRPADLGDRLRAAGFVPEPPETLLVGRTGDLAALSVEPPEGITLRVVTDEAGVDLMMEVHRRAFGRERPRIREQMLNLLRDEPDTIEAVLAMAGEVPVSAARMEMRPGCSFAGLWGGGTDPQWRGRGIYRLLVAHRARVAAARGIPYLQVDASDDSRPILERLGFGVLGVTTPYLRRR</sequence>
<reference evidence="1 2" key="1">
    <citation type="submission" date="2017-11" db="EMBL/GenBank/DDBJ databases">
        <title>Complete genome sequence of Streptomyces lavendulae subsp. lavendulae CCM 3239 (formerly 'Streptomyces aureofaciens CCM 3239'), the producer of the angucycline-type antibiotic auricin.</title>
        <authorList>
            <person name="Busche T."/>
            <person name="Novakova R."/>
            <person name="Al'Dilaimi A."/>
            <person name="Homerova D."/>
            <person name="Feckova L."/>
            <person name="Rezuchova B."/>
            <person name="Mingyar E."/>
            <person name="Csolleiova D."/>
            <person name="Bekeova C."/>
            <person name="Winkler A."/>
            <person name="Sevcikova B."/>
            <person name="Kalinowski J."/>
            <person name="Kormanec J."/>
            <person name="Ruckert C."/>
        </authorList>
    </citation>
    <scope>NUCLEOTIDE SEQUENCE [LARGE SCALE GENOMIC DNA]</scope>
    <source>
        <strain evidence="1 2">CCM 3239</strain>
    </source>
</reference>
<dbReference type="GO" id="GO:0016747">
    <property type="term" value="F:acyltransferase activity, transferring groups other than amino-acyl groups"/>
    <property type="evidence" value="ECO:0007669"/>
    <property type="project" value="InterPro"/>
</dbReference>
<evidence type="ECO:0000313" key="1">
    <source>
        <dbReference type="EMBL" id="ATZ24310.1"/>
    </source>
</evidence>
<proteinExistence type="predicted"/>
<dbReference type="InterPro" id="IPR016181">
    <property type="entry name" value="Acyl_CoA_acyltransferase"/>
</dbReference>
<evidence type="ECO:0000313" key="2">
    <source>
        <dbReference type="Proteomes" id="UP000231791"/>
    </source>
</evidence>